<sequence length="177" mass="19696">MPGASTRTEERRAQIVRAPSHPVIPENKVTIFLAGTTSGADWRGTVACALSHFPVAVLDPLRPDWDALWREEDDADDPMAAPFREQVEWELDMQKRADLIAFYFGPGTDAPVSLLELGLCAWRSVVVVVVACHREYKKRGNVQIVCRRLGLDFVDGGEDALVRRVVERVDGLLGDDK</sequence>
<reference evidence="1" key="1">
    <citation type="journal article" date="2023" name="Mol. Phylogenet. Evol.">
        <title>Genome-scale phylogeny and comparative genomics of the fungal order Sordariales.</title>
        <authorList>
            <person name="Hensen N."/>
            <person name="Bonometti L."/>
            <person name="Westerberg I."/>
            <person name="Brannstrom I.O."/>
            <person name="Guillou S."/>
            <person name="Cros-Aarteil S."/>
            <person name="Calhoun S."/>
            <person name="Haridas S."/>
            <person name="Kuo A."/>
            <person name="Mondo S."/>
            <person name="Pangilinan J."/>
            <person name="Riley R."/>
            <person name="LaButti K."/>
            <person name="Andreopoulos B."/>
            <person name="Lipzen A."/>
            <person name="Chen C."/>
            <person name="Yan M."/>
            <person name="Daum C."/>
            <person name="Ng V."/>
            <person name="Clum A."/>
            <person name="Steindorff A."/>
            <person name="Ohm R.A."/>
            <person name="Martin F."/>
            <person name="Silar P."/>
            <person name="Natvig D.O."/>
            <person name="Lalanne C."/>
            <person name="Gautier V."/>
            <person name="Ament-Velasquez S.L."/>
            <person name="Kruys A."/>
            <person name="Hutchinson M.I."/>
            <person name="Powell A.J."/>
            <person name="Barry K."/>
            <person name="Miller A.N."/>
            <person name="Grigoriev I.V."/>
            <person name="Debuchy R."/>
            <person name="Gladieux P."/>
            <person name="Hiltunen Thoren M."/>
            <person name="Johannesson H."/>
        </authorList>
    </citation>
    <scope>NUCLEOTIDE SEQUENCE</scope>
    <source>
        <strain evidence="1">CBS 359.72</strain>
    </source>
</reference>
<organism evidence="1 2">
    <name type="scientific">Corynascus novoguineensis</name>
    <dbReference type="NCBI Taxonomy" id="1126955"/>
    <lineage>
        <taxon>Eukaryota</taxon>
        <taxon>Fungi</taxon>
        <taxon>Dikarya</taxon>
        <taxon>Ascomycota</taxon>
        <taxon>Pezizomycotina</taxon>
        <taxon>Sordariomycetes</taxon>
        <taxon>Sordariomycetidae</taxon>
        <taxon>Sordariales</taxon>
        <taxon>Chaetomiaceae</taxon>
        <taxon>Corynascus</taxon>
    </lineage>
</organism>
<dbReference type="Pfam" id="PF15891">
    <property type="entry name" value="Nuc_deoxyri_tr2"/>
    <property type="match status" value="1"/>
</dbReference>
<reference evidence="1" key="2">
    <citation type="submission" date="2023-05" db="EMBL/GenBank/DDBJ databases">
        <authorList>
            <consortium name="Lawrence Berkeley National Laboratory"/>
            <person name="Steindorff A."/>
            <person name="Hensen N."/>
            <person name="Bonometti L."/>
            <person name="Westerberg I."/>
            <person name="Brannstrom I.O."/>
            <person name="Guillou S."/>
            <person name="Cros-Aarteil S."/>
            <person name="Calhoun S."/>
            <person name="Haridas S."/>
            <person name="Kuo A."/>
            <person name="Mondo S."/>
            <person name="Pangilinan J."/>
            <person name="Riley R."/>
            <person name="Labutti K."/>
            <person name="Andreopoulos B."/>
            <person name="Lipzen A."/>
            <person name="Chen C."/>
            <person name="Yanf M."/>
            <person name="Daum C."/>
            <person name="Ng V."/>
            <person name="Clum A."/>
            <person name="Ohm R."/>
            <person name="Martin F."/>
            <person name="Silar P."/>
            <person name="Natvig D."/>
            <person name="Lalanne C."/>
            <person name="Gautier V."/>
            <person name="Ament-Velasquez S.L."/>
            <person name="Kruys A."/>
            <person name="Hutchinson M.I."/>
            <person name="Powell A.J."/>
            <person name="Barry K."/>
            <person name="Miller A.N."/>
            <person name="Grigoriev I.V."/>
            <person name="Debuchy R."/>
            <person name="Gladieux P."/>
            <person name="Thoren M.H."/>
            <person name="Johannesson H."/>
        </authorList>
    </citation>
    <scope>NUCLEOTIDE SEQUENCE</scope>
    <source>
        <strain evidence="1">CBS 359.72</strain>
    </source>
</reference>
<accession>A0AAN7CUN9</accession>
<dbReference type="Proteomes" id="UP001303647">
    <property type="component" value="Unassembled WGS sequence"/>
</dbReference>
<proteinExistence type="predicted"/>
<evidence type="ECO:0000313" key="1">
    <source>
        <dbReference type="EMBL" id="KAK4248260.1"/>
    </source>
</evidence>
<dbReference type="Gene3D" id="3.40.50.450">
    <property type="match status" value="1"/>
</dbReference>
<gene>
    <name evidence="1" type="ORF">C7999DRAFT_13805</name>
</gene>
<protein>
    <submittedName>
        <fullName evidence="1">Uncharacterized protein</fullName>
    </submittedName>
</protein>
<name>A0AAN7CUN9_9PEZI</name>
<comment type="caution">
    <text evidence="1">The sequence shown here is derived from an EMBL/GenBank/DDBJ whole genome shotgun (WGS) entry which is preliminary data.</text>
</comment>
<dbReference type="InterPro" id="IPR039470">
    <property type="entry name" value="Nuc_deoxyri_tr2"/>
</dbReference>
<dbReference type="EMBL" id="MU857640">
    <property type="protein sequence ID" value="KAK4248260.1"/>
    <property type="molecule type" value="Genomic_DNA"/>
</dbReference>
<keyword evidence="2" id="KW-1185">Reference proteome</keyword>
<dbReference type="AlphaFoldDB" id="A0AAN7CUN9"/>
<evidence type="ECO:0000313" key="2">
    <source>
        <dbReference type="Proteomes" id="UP001303647"/>
    </source>
</evidence>